<evidence type="ECO:0000313" key="10">
    <source>
        <dbReference type="Proteomes" id="UP000012081"/>
    </source>
</evidence>
<dbReference type="CDD" id="cd00609">
    <property type="entry name" value="AAT_like"/>
    <property type="match status" value="1"/>
</dbReference>
<evidence type="ECO:0000256" key="7">
    <source>
        <dbReference type="ARBA" id="ARBA00023163"/>
    </source>
</evidence>
<dbReference type="Proteomes" id="UP000012081">
    <property type="component" value="Unassembled WGS sequence"/>
</dbReference>
<dbReference type="PROSITE" id="PS50949">
    <property type="entry name" value="HTH_GNTR"/>
    <property type="match status" value="1"/>
</dbReference>
<keyword evidence="10" id="KW-1185">Reference proteome</keyword>
<dbReference type="GO" id="GO:0008483">
    <property type="term" value="F:transaminase activity"/>
    <property type="evidence" value="ECO:0007669"/>
    <property type="project" value="UniProtKB-KW"/>
</dbReference>
<dbReference type="InterPro" id="IPR036388">
    <property type="entry name" value="WH-like_DNA-bd_sf"/>
</dbReference>
<keyword evidence="3" id="KW-0808">Transferase</keyword>
<dbReference type="EMBL" id="APBN01000006">
    <property type="protein sequence ID" value="EMT51843.1"/>
    <property type="molecule type" value="Genomic_DNA"/>
</dbReference>
<evidence type="ECO:0000256" key="1">
    <source>
        <dbReference type="ARBA" id="ARBA00001933"/>
    </source>
</evidence>
<evidence type="ECO:0000256" key="6">
    <source>
        <dbReference type="ARBA" id="ARBA00023125"/>
    </source>
</evidence>
<dbReference type="InterPro" id="IPR000524">
    <property type="entry name" value="Tscrpt_reg_HTH_GntR"/>
</dbReference>
<name>M8DED6_9BACL</name>
<dbReference type="SUPFAM" id="SSF53383">
    <property type="entry name" value="PLP-dependent transferases"/>
    <property type="match status" value="1"/>
</dbReference>
<feature type="domain" description="HTH gntR-type" evidence="8">
    <location>
        <begin position="13"/>
        <end position="81"/>
    </location>
</feature>
<reference evidence="9 10" key="1">
    <citation type="submission" date="2013-03" db="EMBL/GenBank/DDBJ databases">
        <title>Assembly of a new bacterial strain Brevibacillus borstelensis AK1.</title>
        <authorList>
            <person name="Rajan I."/>
            <person name="PoliReddy D."/>
            <person name="Sugumar T."/>
            <person name="Rathinam K."/>
            <person name="Alqarawi S."/>
            <person name="Khalil A.B."/>
            <person name="Sivakumar N."/>
        </authorList>
    </citation>
    <scope>NUCLEOTIDE SEQUENCE [LARGE SCALE GENOMIC DNA]</scope>
    <source>
        <strain evidence="9 10">AK1</strain>
    </source>
</reference>
<comment type="cofactor">
    <cofactor evidence="1">
        <name>pyridoxal 5'-phosphate</name>
        <dbReference type="ChEBI" id="CHEBI:597326"/>
    </cofactor>
</comment>
<dbReference type="GO" id="GO:0030170">
    <property type="term" value="F:pyridoxal phosphate binding"/>
    <property type="evidence" value="ECO:0007669"/>
    <property type="project" value="InterPro"/>
</dbReference>
<dbReference type="RefSeq" id="WP_003389434.1">
    <property type="nucleotide sequence ID" value="NZ_APBN01000006.1"/>
</dbReference>
<dbReference type="InterPro" id="IPR015421">
    <property type="entry name" value="PyrdxlP-dep_Trfase_major"/>
</dbReference>
<dbReference type="Gene3D" id="1.10.10.10">
    <property type="entry name" value="Winged helix-like DNA-binding domain superfamily/Winged helix DNA-binding domain"/>
    <property type="match status" value="1"/>
</dbReference>
<sequence length="551" mass="61307">MEIHPNWTKAGSGKLYLQLYAYFREEIQTRRILPGTRLPSVRSISRNLQLSKTTVETAYHQLLAEGYIESRERSGFYVVEWEEDEVAVPPGKHGGKAAANGAMNEIGNTAGHAAEAEPAGVGYRVGAEDTAGAGHTAGVGHTAGAKHAAAHTLPGTGTTPLPEKAIAKSDTAGPPAGKNPNILYDFHQARVDAEHFPYGLWRKYSNQCMRPENRNILNYGDRQGERALREEIARYLQRARGVACTPDQIVIGAGTQVLIQVLCFLFTLEERVVAMEEPGYDGVRTVFQHLGYKIAPIPLDEDGIDVEVLEASGATLIYITPSHQEPTGAVMPYARRIRLLQWAARSGAYIIEDDYDGEFRYQTKPIPSLQGLDTHERVIYLGTFSKSLLPSIRMSYMVLPPALLQIYGSQLYEYDQTASRIHQETLALFMKSGEWERHIRKMRTLYSKKHEAMLKSLHTYFGERIHVTGQNAGLSVTVEAVSDLSAEELAQHALSVGIRVYPTTRKWLHQPKDSLPAFQFGFGGMSAEAIEQGICLLEEVWKPYLTSHERD</sequence>
<dbReference type="InterPro" id="IPR015424">
    <property type="entry name" value="PyrdxlP-dep_Trfase"/>
</dbReference>
<proteinExistence type="inferred from homology"/>
<dbReference type="InterPro" id="IPR036390">
    <property type="entry name" value="WH_DNA-bd_sf"/>
</dbReference>
<dbReference type="PATRIC" id="fig|1300222.3.peg.3330"/>
<evidence type="ECO:0000256" key="5">
    <source>
        <dbReference type="ARBA" id="ARBA00023015"/>
    </source>
</evidence>
<keyword evidence="4" id="KW-0663">Pyridoxal phosphate</keyword>
<dbReference type="Pfam" id="PF00392">
    <property type="entry name" value="GntR"/>
    <property type="match status" value="1"/>
</dbReference>
<comment type="similarity">
    <text evidence="2">In the C-terminal section; belongs to the class-I pyridoxal-phosphate-dependent aminotransferase family.</text>
</comment>
<evidence type="ECO:0000313" key="9">
    <source>
        <dbReference type="EMBL" id="EMT51843.1"/>
    </source>
</evidence>
<comment type="caution">
    <text evidence="9">The sequence shown here is derived from an EMBL/GenBank/DDBJ whole genome shotgun (WGS) entry which is preliminary data.</text>
</comment>
<dbReference type="Gene3D" id="3.40.640.10">
    <property type="entry name" value="Type I PLP-dependent aspartate aminotransferase-like (Major domain)"/>
    <property type="match status" value="1"/>
</dbReference>
<gene>
    <name evidence="9" type="ORF">I532_15911</name>
</gene>
<evidence type="ECO:0000256" key="2">
    <source>
        <dbReference type="ARBA" id="ARBA00005384"/>
    </source>
</evidence>
<organism evidence="9 10">
    <name type="scientific">Brevibacillus borstelensis AK1</name>
    <dbReference type="NCBI Taxonomy" id="1300222"/>
    <lineage>
        <taxon>Bacteria</taxon>
        <taxon>Bacillati</taxon>
        <taxon>Bacillota</taxon>
        <taxon>Bacilli</taxon>
        <taxon>Bacillales</taxon>
        <taxon>Paenibacillaceae</taxon>
        <taxon>Brevibacillus</taxon>
    </lineage>
</organism>
<keyword evidence="5" id="KW-0805">Transcription regulation</keyword>
<protein>
    <submittedName>
        <fullName evidence="9">Transcriptional regulator</fullName>
    </submittedName>
</protein>
<keyword evidence="7" id="KW-0804">Transcription</keyword>
<dbReference type="InterPro" id="IPR004839">
    <property type="entry name" value="Aminotransferase_I/II_large"/>
</dbReference>
<dbReference type="GO" id="GO:0003700">
    <property type="term" value="F:DNA-binding transcription factor activity"/>
    <property type="evidence" value="ECO:0007669"/>
    <property type="project" value="InterPro"/>
</dbReference>
<dbReference type="PANTHER" id="PTHR46577:SF1">
    <property type="entry name" value="HTH-TYPE TRANSCRIPTIONAL REGULATORY PROTEIN GABR"/>
    <property type="match status" value="1"/>
</dbReference>
<dbReference type="STRING" id="1300222.I532_15911"/>
<dbReference type="PANTHER" id="PTHR46577">
    <property type="entry name" value="HTH-TYPE TRANSCRIPTIONAL REGULATORY PROTEIN GABR"/>
    <property type="match status" value="1"/>
</dbReference>
<keyword evidence="6" id="KW-0238">DNA-binding</keyword>
<keyword evidence="3" id="KW-0032">Aminotransferase</keyword>
<evidence type="ECO:0000256" key="3">
    <source>
        <dbReference type="ARBA" id="ARBA00022576"/>
    </source>
</evidence>
<accession>M8DED6</accession>
<dbReference type="SUPFAM" id="SSF46785">
    <property type="entry name" value="Winged helix' DNA-binding domain"/>
    <property type="match status" value="1"/>
</dbReference>
<evidence type="ECO:0000256" key="4">
    <source>
        <dbReference type="ARBA" id="ARBA00022898"/>
    </source>
</evidence>
<dbReference type="CDD" id="cd07377">
    <property type="entry name" value="WHTH_GntR"/>
    <property type="match status" value="1"/>
</dbReference>
<dbReference type="InterPro" id="IPR051446">
    <property type="entry name" value="HTH_trans_reg/aminotransferase"/>
</dbReference>
<dbReference type="Pfam" id="PF00155">
    <property type="entry name" value="Aminotran_1_2"/>
    <property type="match status" value="1"/>
</dbReference>
<dbReference type="SMART" id="SM00345">
    <property type="entry name" value="HTH_GNTR"/>
    <property type="match status" value="1"/>
</dbReference>
<dbReference type="GO" id="GO:0003677">
    <property type="term" value="F:DNA binding"/>
    <property type="evidence" value="ECO:0007669"/>
    <property type="project" value="UniProtKB-KW"/>
</dbReference>
<dbReference type="AlphaFoldDB" id="M8DED6"/>
<evidence type="ECO:0000259" key="8">
    <source>
        <dbReference type="PROSITE" id="PS50949"/>
    </source>
</evidence>